<gene>
    <name evidence="4" type="ORF">MBHS_02620</name>
</gene>
<feature type="chain" id="PRO_5014977497" description="DUF3450 domain-containing protein" evidence="3">
    <location>
        <begin position="23"/>
        <end position="284"/>
    </location>
</feature>
<evidence type="ECO:0000313" key="4">
    <source>
        <dbReference type="EMBL" id="SEH06754.1"/>
    </source>
</evidence>
<reference evidence="4 5" key="1">
    <citation type="submission" date="2016-10" db="EMBL/GenBank/DDBJ databases">
        <authorList>
            <person name="de Groot N.N."/>
        </authorList>
    </citation>
    <scope>NUCLEOTIDE SEQUENCE [LARGE SCALE GENOMIC DNA]</scope>
    <source>
        <strain evidence="4">MBHS1</strain>
    </source>
</reference>
<evidence type="ECO:0000313" key="5">
    <source>
        <dbReference type="Proteomes" id="UP000236724"/>
    </source>
</evidence>
<feature type="signal peptide" evidence="3">
    <location>
        <begin position="1"/>
        <end position="22"/>
    </location>
</feature>
<accession>A0A1H6FCJ3</accession>
<sequence length="284" mass="32865">MKPIFFPLCGLILFSLAPLAHANSETQAPEQVLDAALQTQQDIQQANRSSQQQVEQLDDETQVLFNEYQQVNAEIKRLKVWNQQLQRQQLSQQQAFTDLAQQQQRIAQNREQLSPMLEEMHAVLTQFVRLDLPFLPEERQLRLKALRELLDNNDTPLPEKYRRMLEAWQVEMEYGRALETWTATLADGEQAEQLSQFLRLGRVALYRLSLDGQQAHYWDAARKNWIALNAQQADNIDKAIRIAKKQMPAQLLRLIIPRPMPPSPAAPEDIASEKIIREEAVSHE</sequence>
<feature type="compositionally biased region" description="Basic and acidic residues" evidence="2">
    <location>
        <begin position="271"/>
        <end position="284"/>
    </location>
</feature>
<evidence type="ECO:0000256" key="1">
    <source>
        <dbReference type="SAM" id="Coils"/>
    </source>
</evidence>
<keyword evidence="1" id="KW-0175">Coiled coil</keyword>
<keyword evidence="3" id="KW-0732">Signal</keyword>
<dbReference type="PIRSF" id="PIRSF028069">
    <property type="entry name" value="UCP028069"/>
    <property type="match status" value="1"/>
</dbReference>
<name>A0A1H6FCJ3_9GAMM</name>
<protein>
    <recommendedName>
        <fullName evidence="6">DUF3450 domain-containing protein</fullName>
    </recommendedName>
</protein>
<evidence type="ECO:0008006" key="6">
    <source>
        <dbReference type="Google" id="ProtNLM"/>
    </source>
</evidence>
<feature type="region of interest" description="Disordered" evidence="2">
    <location>
        <begin position="262"/>
        <end position="284"/>
    </location>
</feature>
<dbReference type="AlphaFoldDB" id="A0A1H6FCJ3"/>
<dbReference type="RefSeq" id="WP_103920501.1">
    <property type="nucleotide sequence ID" value="NZ_FMSV02000504.1"/>
</dbReference>
<dbReference type="Pfam" id="PF11932">
    <property type="entry name" value="DUF3450"/>
    <property type="match status" value="1"/>
</dbReference>
<proteinExistence type="predicted"/>
<evidence type="ECO:0000256" key="3">
    <source>
        <dbReference type="SAM" id="SignalP"/>
    </source>
</evidence>
<dbReference type="InterPro" id="IPR016866">
    <property type="entry name" value="UCP028069"/>
</dbReference>
<dbReference type="Proteomes" id="UP000236724">
    <property type="component" value="Unassembled WGS sequence"/>
</dbReference>
<keyword evidence="5" id="KW-1185">Reference proteome</keyword>
<feature type="coiled-coil region" evidence="1">
    <location>
        <begin position="40"/>
        <end position="88"/>
    </location>
</feature>
<dbReference type="OrthoDB" id="5880116at2"/>
<organism evidence="4 5">
    <name type="scientific">Candidatus Venteria ishoeyi</name>
    <dbReference type="NCBI Taxonomy" id="1899563"/>
    <lineage>
        <taxon>Bacteria</taxon>
        <taxon>Pseudomonadati</taxon>
        <taxon>Pseudomonadota</taxon>
        <taxon>Gammaproteobacteria</taxon>
        <taxon>Thiotrichales</taxon>
        <taxon>Thiotrichaceae</taxon>
        <taxon>Venteria</taxon>
    </lineage>
</organism>
<dbReference type="EMBL" id="FMSV02000504">
    <property type="protein sequence ID" value="SEH06754.1"/>
    <property type="molecule type" value="Genomic_DNA"/>
</dbReference>
<evidence type="ECO:0000256" key="2">
    <source>
        <dbReference type="SAM" id="MobiDB-lite"/>
    </source>
</evidence>